<dbReference type="InterPro" id="IPR001763">
    <property type="entry name" value="Rhodanese-like_dom"/>
</dbReference>
<accession>A0A9P5N4H3</accession>
<dbReference type="PANTHER" id="PTHR10953">
    <property type="entry name" value="UBIQUITIN-ACTIVATING ENZYME E1"/>
    <property type="match status" value="1"/>
</dbReference>
<dbReference type="InterPro" id="IPR035985">
    <property type="entry name" value="Ubiquitin-activating_enz"/>
</dbReference>
<comment type="subcellular location">
    <subcellularLocation>
        <location evidence="1">Cytoplasm</location>
        <location evidence="1">Cytosol</location>
    </subcellularLocation>
</comment>
<name>A0A9P5N4H3_9AGAM</name>
<dbReference type="Pfam" id="PF00581">
    <property type="entry name" value="Rhodanese"/>
    <property type="match status" value="1"/>
</dbReference>
<dbReference type="PROSITE" id="PS50206">
    <property type="entry name" value="RHODANESE_3"/>
    <property type="match status" value="1"/>
</dbReference>
<keyword evidence="5" id="KW-0547">Nucleotide-binding</keyword>
<dbReference type="InterPro" id="IPR045886">
    <property type="entry name" value="ThiF/MoeB/HesA"/>
</dbReference>
<dbReference type="Gene3D" id="3.40.50.720">
    <property type="entry name" value="NAD(P)-binding Rossmann-like Domain"/>
    <property type="match status" value="1"/>
</dbReference>
<evidence type="ECO:0000256" key="3">
    <source>
        <dbReference type="ARBA" id="ARBA00022694"/>
    </source>
</evidence>
<keyword evidence="4" id="KW-0548">Nucleotidyltransferase</keyword>
<comment type="caution">
    <text evidence="9">The sequence shown here is derived from an EMBL/GenBank/DDBJ whole genome shotgun (WGS) entry which is preliminary data.</text>
</comment>
<evidence type="ECO:0000313" key="9">
    <source>
        <dbReference type="EMBL" id="KAF8485860.1"/>
    </source>
</evidence>
<dbReference type="GO" id="GO:0016779">
    <property type="term" value="F:nucleotidyltransferase activity"/>
    <property type="evidence" value="ECO:0007669"/>
    <property type="project" value="UniProtKB-KW"/>
</dbReference>
<dbReference type="GO" id="GO:0002143">
    <property type="term" value="P:tRNA wobble position uridine thiolation"/>
    <property type="evidence" value="ECO:0007669"/>
    <property type="project" value="TreeGrafter"/>
</dbReference>
<dbReference type="GO" id="GO:0032447">
    <property type="term" value="P:protein urmylation"/>
    <property type="evidence" value="ECO:0007669"/>
    <property type="project" value="TreeGrafter"/>
</dbReference>
<reference evidence="9" key="1">
    <citation type="submission" date="2019-10" db="EMBL/GenBank/DDBJ databases">
        <authorList>
            <consortium name="DOE Joint Genome Institute"/>
            <person name="Kuo A."/>
            <person name="Miyauchi S."/>
            <person name="Kiss E."/>
            <person name="Drula E."/>
            <person name="Kohler A."/>
            <person name="Sanchez-Garcia M."/>
            <person name="Andreopoulos B."/>
            <person name="Barry K.W."/>
            <person name="Bonito G."/>
            <person name="Buee M."/>
            <person name="Carver A."/>
            <person name="Chen C."/>
            <person name="Cichocki N."/>
            <person name="Clum A."/>
            <person name="Culley D."/>
            <person name="Crous P.W."/>
            <person name="Fauchery L."/>
            <person name="Girlanda M."/>
            <person name="Hayes R."/>
            <person name="Keri Z."/>
            <person name="LaButti K."/>
            <person name="Lipzen A."/>
            <person name="Lombard V."/>
            <person name="Magnuson J."/>
            <person name="Maillard F."/>
            <person name="Morin E."/>
            <person name="Murat C."/>
            <person name="Nolan M."/>
            <person name="Ohm R."/>
            <person name="Pangilinan J."/>
            <person name="Pereira M."/>
            <person name="Perotto S."/>
            <person name="Peter M."/>
            <person name="Riley R."/>
            <person name="Sitrit Y."/>
            <person name="Stielow B."/>
            <person name="Szollosi G."/>
            <person name="Zifcakova L."/>
            <person name="Stursova M."/>
            <person name="Spatafora J.W."/>
            <person name="Tedersoo L."/>
            <person name="Vaario L.-M."/>
            <person name="Yamada A."/>
            <person name="Yan M."/>
            <person name="Wang P."/>
            <person name="Xu J."/>
            <person name="Bruns T."/>
            <person name="Baldrian P."/>
            <person name="Vilgalys R."/>
            <person name="Henrissat B."/>
            <person name="Grigoriev I.V."/>
            <person name="Hibbett D."/>
            <person name="Nagy L.G."/>
            <person name="Martin F.M."/>
        </authorList>
    </citation>
    <scope>NUCLEOTIDE SEQUENCE</scope>
    <source>
        <strain evidence="9">Prilba</strain>
    </source>
</reference>
<keyword evidence="3" id="KW-0819">tRNA processing</keyword>
<keyword evidence="7" id="KW-0067">ATP-binding</keyword>
<sequence>MILDGIGLPGQLKLQQAAVIVVGAGGLGCPALQYLAAAGVGRIGIIDHDVVELSNLQRQTLYTESVLGKPKAESAACALKQINSRLHIDAIVDALAPTNARTLLGSYDVILDCTDNPATRYLLSDAAVQLCKPLVSGAAQRFDGQLCTYNLGPDGPCYRCLFPRPPSPEATPSCEETGILGAVTGVIGSLQALEAITIIVGLHDEQPSLLVYAALGVPPFRSIKLRKRRATCPACGTEGDKVGKIEEIDYVQFCGGARPDWETLGLSPRDAESRITASELRAIMESKPVRILDVRPKTEFGICHLPSSIHVPLHNLVADPGEYLSPEFETYVVCRLGNDSQIAADALRGARPDPAFVIKDLVGGLTAWSRDVDPGFPVY</sequence>
<dbReference type="Proteomes" id="UP000759537">
    <property type="component" value="Unassembled WGS sequence"/>
</dbReference>
<organism evidence="9 10">
    <name type="scientific">Russula ochroleuca</name>
    <dbReference type="NCBI Taxonomy" id="152965"/>
    <lineage>
        <taxon>Eukaryota</taxon>
        <taxon>Fungi</taxon>
        <taxon>Dikarya</taxon>
        <taxon>Basidiomycota</taxon>
        <taxon>Agaricomycotina</taxon>
        <taxon>Agaricomycetes</taxon>
        <taxon>Russulales</taxon>
        <taxon>Russulaceae</taxon>
        <taxon>Russula</taxon>
    </lineage>
</organism>
<evidence type="ECO:0000256" key="1">
    <source>
        <dbReference type="ARBA" id="ARBA00004514"/>
    </source>
</evidence>
<dbReference type="AlphaFoldDB" id="A0A9P5N4H3"/>
<dbReference type="Pfam" id="PF00899">
    <property type="entry name" value="ThiF"/>
    <property type="match status" value="1"/>
</dbReference>
<evidence type="ECO:0000256" key="6">
    <source>
        <dbReference type="ARBA" id="ARBA00022786"/>
    </source>
</evidence>
<evidence type="ECO:0000259" key="8">
    <source>
        <dbReference type="PROSITE" id="PS50206"/>
    </source>
</evidence>
<dbReference type="InterPro" id="IPR036873">
    <property type="entry name" value="Rhodanese-like_dom_sf"/>
</dbReference>
<dbReference type="SUPFAM" id="SSF69572">
    <property type="entry name" value="Activating enzymes of the ubiquitin-like proteins"/>
    <property type="match status" value="1"/>
</dbReference>
<keyword evidence="10" id="KW-1185">Reference proteome</keyword>
<evidence type="ECO:0000313" key="10">
    <source>
        <dbReference type="Proteomes" id="UP000759537"/>
    </source>
</evidence>
<dbReference type="GO" id="GO:0005524">
    <property type="term" value="F:ATP binding"/>
    <property type="evidence" value="ECO:0007669"/>
    <property type="project" value="UniProtKB-KW"/>
</dbReference>
<dbReference type="GO" id="GO:0004792">
    <property type="term" value="F:thiosulfate-cyanide sulfurtransferase activity"/>
    <property type="evidence" value="ECO:0007669"/>
    <property type="project" value="TreeGrafter"/>
</dbReference>
<proteinExistence type="predicted"/>
<keyword evidence="2" id="KW-0808">Transferase</keyword>
<dbReference type="Gene3D" id="3.40.250.10">
    <property type="entry name" value="Rhodanese-like domain"/>
    <property type="match status" value="1"/>
</dbReference>
<keyword evidence="6" id="KW-0833">Ubl conjugation pathway</keyword>
<dbReference type="SMART" id="SM00450">
    <property type="entry name" value="RHOD"/>
    <property type="match status" value="1"/>
</dbReference>
<evidence type="ECO:0000256" key="2">
    <source>
        <dbReference type="ARBA" id="ARBA00022679"/>
    </source>
</evidence>
<gene>
    <name evidence="9" type="ORF">DFH94DRAFT_808023</name>
</gene>
<protein>
    <recommendedName>
        <fullName evidence="8">Rhodanese domain-containing protein</fullName>
    </recommendedName>
</protein>
<dbReference type="EMBL" id="WHVB01000002">
    <property type="protein sequence ID" value="KAF8485860.1"/>
    <property type="molecule type" value="Genomic_DNA"/>
</dbReference>
<dbReference type="FunFam" id="3.40.50.720:FF:000033">
    <property type="entry name" value="Adenylyltransferase and sulfurtransferase MOCS3"/>
    <property type="match status" value="1"/>
</dbReference>
<evidence type="ECO:0000256" key="4">
    <source>
        <dbReference type="ARBA" id="ARBA00022695"/>
    </source>
</evidence>
<dbReference type="PANTHER" id="PTHR10953:SF102">
    <property type="entry name" value="ADENYLYLTRANSFERASE AND SULFURTRANSFERASE MOCS3"/>
    <property type="match status" value="1"/>
</dbReference>
<feature type="domain" description="Rhodanese" evidence="8">
    <location>
        <begin position="285"/>
        <end position="377"/>
    </location>
</feature>
<dbReference type="OrthoDB" id="10261062at2759"/>
<dbReference type="InterPro" id="IPR000594">
    <property type="entry name" value="ThiF_NAD_FAD-bd"/>
</dbReference>
<reference evidence="9" key="2">
    <citation type="journal article" date="2020" name="Nat. Commun.">
        <title>Large-scale genome sequencing of mycorrhizal fungi provides insights into the early evolution of symbiotic traits.</title>
        <authorList>
            <person name="Miyauchi S."/>
            <person name="Kiss E."/>
            <person name="Kuo A."/>
            <person name="Drula E."/>
            <person name="Kohler A."/>
            <person name="Sanchez-Garcia M."/>
            <person name="Morin E."/>
            <person name="Andreopoulos B."/>
            <person name="Barry K.W."/>
            <person name="Bonito G."/>
            <person name="Buee M."/>
            <person name="Carver A."/>
            <person name="Chen C."/>
            <person name="Cichocki N."/>
            <person name="Clum A."/>
            <person name="Culley D."/>
            <person name="Crous P.W."/>
            <person name="Fauchery L."/>
            <person name="Girlanda M."/>
            <person name="Hayes R.D."/>
            <person name="Keri Z."/>
            <person name="LaButti K."/>
            <person name="Lipzen A."/>
            <person name="Lombard V."/>
            <person name="Magnuson J."/>
            <person name="Maillard F."/>
            <person name="Murat C."/>
            <person name="Nolan M."/>
            <person name="Ohm R.A."/>
            <person name="Pangilinan J."/>
            <person name="Pereira M.F."/>
            <person name="Perotto S."/>
            <person name="Peter M."/>
            <person name="Pfister S."/>
            <person name="Riley R."/>
            <person name="Sitrit Y."/>
            <person name="Stielow J.B."/>
            <person name="Szollosi G."/>
            <person name="Zifcakova L."/>
            <person name="Stursova M."/>
            <person name="Spatafora J.W."/>
            <person name="Tedersoo L."/>
            <person name="Vaario L.M."/>
            <person name="Yamada A."/>
            <person name="Yan M."/>
            <person name="Wang P."/>
            <person name="Xu J."/>
            <person name="Bruns T."/>
            <person name="Baldrian P."/>
            <person name="Vilgalys R."/>
            <person name="Dunand C."/>
            <person name="Henrissat B."/>
            <person name="Grigoriev I.V."/>
            <person name="Hibbett D."/>
            <person name="Nagy L.G."/>
            <person name="Martin F.M."/>
        </authorList>
    </citation>
    <scope>NUCLEOTIDE SEQUENCE</scope>
    <source>
        <strain evidence="9">Prilba</strain>
    </source>
</reference>
<dbReference type="GO" id="GO:0005829">
    <property type="term" value="C:cytosol"/>
    <property type="evidence" value="ECO:0007669"/>
    <property type="project" value="UniProtKB-SubCell"/>
</dbReference>
<dbReference type="GO" id="GO:0042292">
    <property type="term" value="F:URM1 activating enzyme activity"/>
    <property type="evidence" value="ECO:0007669"/>
    <property type="project" value="TreeGrafter"/>
</dbReference>
<dbReference type="CDD" id="cd00757">
    <property type="entry name" value="ThiF_MoeB_HesA_family"/>
    <property type="match status" value="1"/>
</dbReference>
<evidence type="ECO:0000256" key="7">
    <source>
        <dbReference type="ARBA" id="ARBA00022840"/>
    </source>
</evidence>
<evidence type="ECO:0000256" key="5">
    <source>
        <dbReference type="ARBA" id="ARBA00022741"/>
    </source>
</evidence>